<comment type="caution">
    <text evidence="1">The sequence shown here is derived from an EMBL/GenBank/DDBJ whole genome shotgun (WGS) entry which is preliminary data.</text>
</comment>
<dbReference type="InterPro" id="IPR012434">
    <property type="entry name" value="DUF1631"/>
</dbReference>
<dbReference type="AlphaFoldDB" id="A0A562ZWU6"/>
<evidence type="ECO:0000313" key="1">
    <source>
        <dbReference type="EMBL" id="TWO73089.1"/>
    </source>
</evidence>
<name>A0A562ZWU6_9BURK</name>
<gene>
    <name evidence="1" type="ORF">FN976_02300</name>
</gene>
<organism evidence="1 2">
    <name type="scientific">Caenimonas sedimenti</name>
    <dbReference type="NCBI Taxonomy" id="2596921"/>
    <lineage>
        <taxon>Bacteria</taxon>
        <taxon>Pseudomonadati</taxon>
        <taxon>Pseudomonadota</taxon>
        <taxon>Betaproteobacteria</taxon>
        <taxon>Burkholderiales</taxon>
        <taxon>Comamonadaceae</taxon>
        <taxon>Caenimonas</taxon>
    </lineage>
</organism>
<sequence length="684" mass="73562">MHPSYQALYRATVKSAATLGGALLQGMLARALARMPGEAQASTDVVERNLLADAATVLADHSAALLDSFPQALLAEFAHALAGGRGGALTFDSLPLLGEEQVRDNVDVLRVTQDVLEAVRPELGELESLLAAAQGPGTPGRHPLRPEVFVRALHRLVQQSPVAATVRRRWLRHLGAELGTELAGLYRELTATLRAHGVAAAAPAMAAAPPPSPERQTDLTVRELQRLLAGELDLAAPGNRPPFADTEFSATIPAAFEQLREMRQVDQVMQQLRQRQAAVPDPAGEGRSLLRNALLLQVRRPAQALALEVVRLMVDNLAADPRLLPAVQEAVRDLEPALMRLALADPRFFSERQHPARQLLEQATQRSLAWADEGAPGFAEFAGALREAVEALLDSRAVGPEVFQIALDTLQGAWAEAQPRGRRLREKAVRALLRAEQRNLLAERIAQQLAGRPEAAGAPAEVMSFLGGPWAQVMAQARLADRGGSDDPGGYAAAAATLLRSVQPALAMRVFPHRQALAERLRHGLASVDYLPAETQRWLSTFDVLQEHAAMETAPPALPETPAPPGDTWLAALEAHDSGFVPLPAVSSAAEHPVWPPELPGIDLQPGAWVDLLGATGWERWQLTWASPHGLLFMFTDATGTARSMTRRSLQDRLAGGSLRTVSAHTVVDGALDAVARVAWRNSV</sequence>
<reference evidence="1 2" key="1">
    <citation type="submission" date="2019-07" db="EMBL/GenBank/DDBJ databases">
        <title>Caenimonas sedimenti sp. nov., isolated from activated sludge.</title>
        <authorList>
            <person name="Xu J."/>
        </authorList>
    </citation>
    <scope>NUCLEOTIDE SEQUENCE [LARGE SCALE GENOMIC DNA]</scope>
    <source>
        <strain evidence="1 2">HX-9-20</strain>
    </source>
</reference>
<evidence type="ECO:0000313" key="2">
    <source>
        <dbReference type="Proteomes" id="UP000318199"/>
    </source>
</evidence>
<dbReference type="Pfam" id="PF07793">
    <property type="entry name" value="DUF1631"/>
    <property type="match status" value="1"/>
</dbReference>
<keyword evidence="2" id="KW-1185">Reference proteome</keyword>
<accession>A0A562ZWU6</accession>
<dbReference type="OrthoDB" id="6188167at2"/>
<dbReference type="Proteomes" id="UP000318199">
    <property type="component" value="Unassembled WGS sequence"/>
</dbReference>
<dbReference type="EMBL" id="VOBQ01000002">
    <property type="protein sequence ID" value="TWO73089.1"/>
    <property type="molecule type" value="Genomic_DNA"/>
</dbReference>
<protein>
    <submittedName>
        <fullName evidence="1">DUF1631 domain-containing protein</fullName>
    </submittedName>
</protein>
<proteinExistence type="predicted"/>